<feature type="compositionally biased region" description="Basic and acidic residues" evidence="1">
    <location>
        <begin position="1"/>
        <end position="13"/>
    </location>
</feature>
<evidence type="ECO:0000313" key="3">
    <source>
        <dbReference type="Proteomes" id="UP000682892"/>
    </source>
</evidence>
<protein>
    <submittedName>
        <fullName evidence="2">AAEL000995-PA</fullName>
    </submittedName>
</protein>
<reference evidence="2" key="2">
    <citation type="journal article" date="2007" name="Science">
        <title>Genome sequence of Aedes aegypti, a major arbovirus vector.</title>
        <authorList>
            <person name="Nene V."/>
            <person name="Wortman J.R."/>
            <person name="Lawson D."/>
            <person name="Haas B."/>
            <person name="Kodira C."/>
            <person name="Tu Z.J."/>
            <person name="Loftus B."/>
            <person name="Xi Z."/>
            <person name="Megy K."/>
            <person name="Grabherr M."/>
            <person name="Ren Q."/>
            <person name="Zdobnov E.M."/>
            <person name="Lobo N.F."/>
            <person name="Campbell K.S."/>
            <person name="Brown S.E."/>
            <person name="Bonaldo M.F."/>
            <person name="Zhu J."/>
            <person name="Sinkins S.P."/>
            <person name="Hogenkamp D.G."/>
            <person name="Amedeo P."/>
            <person name="Arensburger P."/>
            <person name="Atkinson P.W."/>
            <person name="Bidwell S."/>
            <person name="Biedler J."/>
            <person name="Birney E."/>
            <person name="Bruggner R.V."/>
            <person name="Costas J."/>
            <person name="Coy M.R."/>
            <person name="Crabtree J."/>
            <person name="Crawford M."/>
            <person name="Debruyn B."/>
            <person name="Decaprio D."/>
            <person name="Eiglmeier K."/>
            <person name="Eisenstadt E."/>
            <person name="El-Dorry H."/>
            <person name="Gelbart W.M."/>
            <person name="Gomes S.L."/>
            <person name="Hammond M."/>
            <person name="Hannick L.I."/>
            <person name="Hogan J.R."/>
            <person name="Holmes M.H."/>
            <person name="Jaffe D."/>
            <person name="Johnston J.S."/>
            <person name="Kennedy R.C."/>
            <person name="Koo H."/>
            <person name="Kravitz S."/>
            <person name="Kriventseva E.V."/>
            <person name="Kulp D."/>
            <person name="Labutti K."/>
            <person name="Lee E."/>
            <person name="Li S."/>
            <person name="Lovin D.D."/>
            <person name="Mao C."/>
            <person name="Mauceli E."/>
            <person name="Menck C.F."/>
            <person name="Miller J.R."/>
            <person name="Montgomery P."/>
            <person name="Mori A."/>
            <person name="Nascimento A.L."/>
            <person name="Naveira H.F."/>
            <person name="Nusbaum C."/>
            <person name="O'leary S."/>
            <person name="Orvis J."/>
            <person name="Pertea M."/>
            <person name="Quesneville H."/>
            <person name="Reidenbach K.R."/>
            <person name="Rogers Y.H."/>
            <person name="Roth C.W."/>
            <person name="Schneider J.R."/>
            <person name="Schatz M."/>
            <person name="Shumway M."/>
            <person name="Stanke M."/>
            <person name="Stinson E.O."/>
            <person name="Tubio J.M."/>
            <person name="Vanzee J.P."/>
            <person name="Verjovski-Almeida S."/>
            <person name="Werner D."/>
            <person name="White O."/>
            <person name="Wyder S."/>
            <person name="Zeng Q."/>
            <person name="Zhao Q."/>
            <person name="Zhao Y."/>
            <person name="Hill C.A."/>
            <person name="Raikhel A.S."/>
            <person name="Soares M.B."/>
            <person name="Knudson D.L."/>
            <person name="Lee N.H."/>
            <person name="Galagan J."/>
            <person name="Salzberg S.L."/>
            <person name="Paulsen I.T."/>
            <person name="Dimopoulos G."/>
            <person name="Collins F.H."/>
            <person name="Birren B."/>
            <person name="Fraser-Liggett C.M."/>
            <person name="Severson D.W."/>
        </authorList>
    </citation>
    <scope>NUCLEOTIDE SEQUENCE [LARGE SCALE GENOMIC DNA]</scope>
    <source>
        <strain evidence="2">Liverpool</strain>
    </source>
</reference>
<dbReference type="AlphaFoldDB" id="Q17MJ6"/>
<feature type="region of interest" description="Disordered" evidence="1">
    <location>
        <begin position="47"/>
        <end position="77"/>
    </location>
</feature>
<evidence type="ECO:0000256" key="1">
    <source>
        <dbReference type="SAM" id="MobiDB-lite"/>
    </source>
</evidence>
<dbReference type="HOGENOM" id="CLU_2640073_0_0_1"/>
<gene>
    <name evidence="2" type="ORF">AaeL_AAEL000995</name>
</gene>
<proteinExistence type="predicted"/>
<evidence type="ECO:0000313" key="2">
    <source>
        <dbReference type="EMBL" id="EAT47928.1"/>
    </source>
</evidence>
<feature type="region of interest" description="Disordered" evidence="1">
    <location>
        <begin position="1"/>
        <end position="24"/>
    </location>
</feature>
<reference evidence="2" key="1">
    <citation type="submission" date="2005-10" db="EMBL/GenBank/DDBJ databases">
        <authorList>
            <person name="Loftus B.J."/>
            <person name="Nene V.M."/>
            <person name="Hannick L.I."/>
            <person name="Bidwell S."/>
            <person name="Haas B."/>
            <person name="Amedeo P."/>
            <person name="Orvis J."/>
            <person name="Wortman J.R."/>
            <person name="White O.R."/>
            <person name="Salzberg S."/>
            <person name="Shumway M."/>
            <person name="Koo H."/>
            <person name="Zhao Y."/>
            <person name="Holmes M."/>
            <person name="Miller J."/>
            <person name="Schatz M."/>
            <person name="Pop M."/>
            <person name="Pai G."/>
            <person name="Utterback T."/>
            <person name="Rogers Y.-H."/>
            <person name="Kravitz S."/>
            <person name="Fraser C.M."/>
        </authorList>
    </citation>
    <scope>NUCLEOTIDE SEQUENCE</scope>
    <source>
        <strain evidence="2">Liverpool</strain>
    </source>
</reference>
<dbReference type="PaxDb" id="7159-AAEL000995-PA"/>
<reference evidence="2" key="3">
    <citation type="submission" date="2012-09" db="EMBL/GenBank/DDBJ databases">
        <authorList>
            <consortium name="VectorBase"/>
        </authorList>
    </citation>
    <scope>NUCLEOTIDE SEQUENCE</scope>
    <source>
        <strain evidence="2">Liverpool</strain>
    </source>
</reference>
<accession>Q17MJ6</accession>
<name>Q17MJ6_AEDAE</name>
<dbReference type="Proteomes" id="UP000682892">
    <property type="component" value="Unassembled WGS sequence"/>
</dbReference>
<dbReference type="EMBL" id="CH477205">
    <property type="protein sequence ID" value="EAT47928.1"/>
    <property type="molecule type" value="Genomic_DNA"/>
</dbReference>
<organism evidence="2 3">
    <name type="scientific">Aedes aegypti</name>
    <name type="common">Yellowfever mosquito</name>
    <name type="synonym">Culex aegypti</name>
    <dbReference type="NCBI Taxonomy" id="7159"/>
    <lineage>
        <taxon>Eukaryota</taxon>
        <taxon>Metazoa</taxon>
        <taxon>Ecdysozoa</taxon>
        <taxon>Arthropoda</taxon>
        <taxon>Hexapoda</taxon>
        <taxon>Insecta</taxon>
        <taxon>Pterygota</taxon>
        <taxon>Neoptera</taxon>
        <taxon>Endopterygota</taxon>
        <taxon>Diptera</taxon>
        <taxon>Nematocera</taxon>
        <taxon>Culicoidea</taxon>
        <taxon>Culicidae</taxon>
        <taxon>Culicinae</taxon>
        <taxon>Aedini</taxon>
        <taxon>Aedes</taxon>
        <taxon>Stegomyia</taxon>
    </lineage>
</organism>
<sequence>MPILGIRKEDRRSNRSHHSKLAPGGFLLGVGKRIRCFFRMVPDSRDTHHMDPINLAKGGKNNSCIHQPVPVQPKGTL</sequence>